<gene>
    <name evidence="2" type="ORF">FIA58_011105</name>
</gene>
<dbReference type="InterPro" id="IPR003718">
    <property type="entry name" value="OsmC/Ohr_fam"/>
</dbReference>
<reference evidence="2 3" key="2">
    <citation type="submission" date="2020-02" db="EMBL/GenBank/DDBJ databases">
        <title>Flavobacterium profundi sp. nov., isolated from a deep-sea seamount.</title>
        <authorList>
            <person name="Zhang D.-C."/>
        </authorList>
    </citation>
    <scope>NUCLEOTIDE SEQUENCE [LARGE SCALE GENOMIC DNA]</scope>
    <source>
        <strain evidence="2 3">EC11</strain>
    </source>
</reference>
<evidence type="ECO:0000313" key="2">
    <source>
        <dbReference type="EMBL" id="NHN26225.1"/>
    </source>
</evidence>
<dbReference type="SUPFAM" id="SSF82784">
    <property type="entry name" value="OsmC-like"/>
    <property type="match status" value="1"/>
</dbReference>
<evidence type="ECO:0000313" key="3">
    <source>
        <dbReference type="Proteomes" id="UP000817854"/>
    </source>
</evidence>
<dbReference type="Gene3D" id="2.20.25.10">
    <property type="match status" value="1"/>
</dbReference>
<dbReference type="EMBL" id="VEVQ02000006">
    <property type="protein sequence ID" value="NHN26225.1"/>
    <property type="molecule type" value="Genomic_DNA"/>
</dbReference>
<dbReference type="InterPro" id="IPR015946">
    <property type="entry name" value="KH_dom-like_a/b"/>
</dbReference>
<evidence type="ECO:0000256" key="1">
    <source>
        <dbReference type="ARBA" id="ARBA00007378"/>
    </source>
</evidence>
<organism evidence="2 3">
    <name type="scientific">Flavobacterium jejuense</name>
    <dbReference type="NCBI Taxonomy" id="1544455"/>
    <lineage>
        <taxon>Bacteria</taxon>
        <taxon>Pseudomonadati</taxon>
        <taxon>Bacteroidota</taxon>
        <taxon>Flavobacteriia</taxon>
        <taxon>Flavobacteriales</taxon>
        <taxon>Flavobacteriaceae</taxon>
        <taxon>Flavobacterium</taxon>
    </lineage>
</organism>
<protein>
    <submittedName>
        <fullName evidence="2">Organic hydroperoxide resistance protein</fullName>
    </submittedName>
</protein>
<dbReference type="NCBIfam" id="TIGR03561">
    <property type="entry name" value="organ_hyd_perox"/>
    <property type="match status" value="1"/>
</dbReference>
<proteinExistence type="inferred from homology"/>
<name>A0ABX0IQX5_9FLAO</name>
<reference evidence="3" key="1">
    <citation type="submission" date="2019-05" db="EMBL/GenBank/DDBJ databases">
        <title>Flavobacterium profundi sp. nov., isolated from a deep-sea seamount.</title>
        <authorList>
            <person name="Zhang D.-C."/>
        </authorList>
    </citation>
    <scope>NUCLEOTIDE SEQUENCE [LARGE SCALE GENOMIC DNA]</scope>
    <source>
        <strain evidence="3">EC11</strain>
    </source>
</reference>
<dbReference type="Gene3D" id="3.30.300.20">
    <property type="match status" value="1"/>
</dbReference>
<dbReference type="InterPro" id="IPR019953">
    <property type="entry name" value="OHR"/>
</dbReference>
<dbReference type="Pfam" id="PF02566">
    <property type="entry name" value="OsmC"/>
    <property type="match status" value="1"/>
</dbReference>
<dbReference type="InterPro" id="IPR036102">
    <property type="entry name" value="OsmC/Ohrsf"/>
</dbReference>
<dbReference type="PANTHER" id="PTHR33797:SF2">
    <property type="entry name" value="ORGANIC HYDROPEROXIDE RESISTANCE PROTEIN-LIKE"/>
    <property type="match status" value="1"/>
</dbReference>
<dbReference type="RefSeq" id="WP_140962549.1">
    <property type="nucleotide sequence ID" value="NZ_VEVQ02000006.1"/>
</dbReference>
<sequence>MKIMYTAEATATGGRNGHVKSNNGILDLQVRMPKALGGTNDNFTNPEMLFAAGYSACFDSALNLVIKQEKIKTGGTSVNTKISIGQIENGGFGLAAELAVNITEVSLDQAKELVEKAHQVCPYSNATRGNIEVKLTVTNN</sequence>
<comment type="caution">
    <text evidence="2">The sequence shown here is derived from an EMBL/GenBank/DDBJ whole genome shotgun (WGS) entry which is preliminary data.</text>
</comment>
<accession>A0ABX0IQX5</accession>
<dbReference type="Proteomes" id="UP000817854">
    <property type="component" value="Unassembled WGS sequence"/>
</dbReference>
<comment type="similarity">
    <text evidence="1">Belongs to the OsmC/Ohr family.</text>
</comment>
<keyword evidence="3" id="KW-1185">Reference proteome</keyword>
<dbReference type="PANTHER" id="PTHR33797">
    <property type="entry name" value="ORGANIC HYDROPEROXIDE RESISTANCE PROTEIN-LIKE"/>
    <property type="match status" value="1"/>
</dbReference>